<dbReference type="AlphaFoldDB" id="A0A673IEK6"/>
<name>A0A673IEK6_9TELE</name>
<evidence type="ECO:0000313" key="9">
    <source>
        <dbReference type="Ensembl" id="ENSSRHP00000039334.1"/>
    </source>
</evidence>
<dbReference type="GO" id="GO:0005737">
    <property type="term" value="C:cytoplasm"/>
    <property type="evidence" value="ECO:0007669"/>
    <property type="project" value="TreeGrafter"/>
</dbReference>
<dbReference type="Pfam" id="PF00069">
    <property type="entry name" value="Pkinase"/>
    <property type="match status" value="1"/>
</dbReference>
<keyword evidence="6 7" id="KW-0067">ATP-binding</keyword>
<dbReference type="PROSITE" id="PS00107">
    <property type="entry name" value="PROTEIN_KINASE_ATP"/>
    <property type="match status" value="1"/>
</dbReference>
<dbReference type="PANTHER" id="PTHR46485">
    <property type="entry name" value="LIM DOMAIN KINASE 1"/>
    <property type="match status" value="1"/>
</dbReference>
<comment type="similarity">
    <text evidence="1">Belongs to the protein kinase superfamily. TKL Ser/Thr protein kinase family.</text>
</comment>
<feature type="domain" description="Protein kinase" evidence="8">
    <location>
        <begin position="44"/>
        <end position="268"/>
    </location>
</feature>
<evidence type="ECO:0000313" key="10">
    <source>
        <dbReference type="Proteomes" id="UP000472270"/>
    </source>
</evidence>
<dbReference type="Gene3D" id="1.10.510.10">
    <property type="entry name" value="Transferase(Phosphotransferase) domain 1"/>
    <property type="match status" value="1"/>
</dbReference>
<dbReference type="InterPro" id="IPR050940">
    <property type="entry name" value="Actin_reg-Ser/Thr_kinase"/>
</dbReference>
<keyword evidence="5" id="KW-0418">Kinase</keyword>
<dbReference type="InterPro" id="IPR017441">
    <property type="entry name" value="Protein_kinase_ATP_BS"/>
</dbReference>
<dbReference type="GO" id="GO:0005634">
    <property type="term" value="C:nucleus"/>
    <property type="evidence" value="ECO:0007669"/>
    <property type="project" value="TreeGrafter"/>
</dbReference>
<dbReference type="GO" id="GO:0030036">
    <property type="term" value="P:actin cytoskeleton organization"/>
    <property type="evidence" value="ECO:0007669"/>
    <property type="project" value="TreeGrafter"/>
</dbReference>
<dbReference type="InterPro" id="IPR001245">
    <property type="entry name" value="Ser-Thr/Tyr_kinase_cat_dom"/>
</dbReference>
<keyword evidence="3" id="KW-0808">Transferase</keyword>
<dbReference type="Ensembl" id="ENSSRHT00000040451.1">
    <property type="protein sequence ID" value="ENSSRHP00000039334.1"/>
    <property type="gene ID" value="ENSSRHG00000020024.1"/>
</dbReference>
<evidence type="ECO:0000256" key="6">
    <source>
        <dbReference type="ARBA" id="ARBA00022840"/>
    </source>
</evidence>
<evidence type="ECO:0000256" key="7">
    <source>
        <dbReference type="PROSITE-ProRule" id="PRU10141"/>
    </source>
</evidence>
<feature type="binding site" evidence="7">
    <location>
        <position position="73"/>
    </location>
    <ligand>
        <name>ATP</name>
        <dbReference type="ChEBI" id="CHEBI:30616"/>
    </ligand>
</feature>
<proteinExistence type="inferred from homology"/>
<sequence length="278" mass="31752">MCEVEDTPEPVSPTLLNESTDTYCQTDCWHRLRTTVRKLEFWEDFSAELVGTGFFSKVYKVMHGTTKKVMVVKIYKNDVDQNSIVREISLLQKLSHPNIVREKIELGCDISRGMTYLHYKNIYHRDLNSKNCLIRVTSRGREAVVTDFGLAREVGDLPANDPDRKLSLVGSAFWMAPEMLRGEPYDRKVDVFSFGIMLCEILARIPADPEVLPRTKDYGLDVESFRELVQGCPERVLELSASCCQMDAFRRPSFSELLDELEDIAETLEPPDNNLTTG</sequence>
<dbReference type="GO" id="GO:0005524">
    <property type="term" value="F:ATP binding"/>
    <property type="evidence" value="ECO:0007669"/>
    <property type="project" value="UniProtKB-UniRule"/>
</dbReference>
<dbReference type="SUPFAM" id="SSF56112">
    <property type="entry name" value="Protein kinase-like (PK-like)"/>
    <property type="match status" value="1"/>
</dbReference>
<organism evidence="9 10">
    <name type="scientific">Sinocyclocheilus rhinocerous</name>
    <dbReference type="NCBI Taxonomy" id="307959"/>
    <lineage>
        <taxon>Eukaryota</taxon>
        <taxon>Metazoa</taxon>
        <taxon>Chordata</taxon>
        <taxon>Craniata</taxon>
        <taxon>Vertebrata</taxon>
        <taxon>Euteleostomi</taxon>
        <taxon>Actinopterygii</taxon>
        <taxon>Neopterygii</taxon>
        <taxon>Teleostei</taxon>
        <taxon>Ostariophysi</taxon>
        <taxon>Cypriniformes</taxon>
        <taxon>Cyprinidae</taxon>
        <taxon>Cyprininae</taxon>
        <taxon>Sinocyclocheilus</taxon>
    </lineage>
</organism>
<reference evidence="9" key="2">
    <citation type="submission" date="2025-09" db="UniProtKB">
        <authorList>
            <consortium name="Ensembl"/>
        </authorList>
    </citation>
    <scope>IDENTIFICATION</scope>
</reference>
<reference evidence="9" key="1">
    <citation type="submission" date="2025-08" db="UniProtKB">
        <authorList>
            <consortium name="Ensembl"/>
        </authorList>
    </citation>
    <scope>IDENTIFICATION</scope>
</reference>
<dbReference type="Pfam" id="PF07714">
    <property type="entry name" value="PK_Tyr_Ser-Thr"/>
    <property type="match status" value="1"/>
</dbReference>
<keyword evidence="2" id="KW-0723">Serine/threonine-protein kinase</keyword>
<evidence type="ECO:0000256" key="1">
    <source>
        <dbReference type="ARBA" id="ARBA00005843"/>
    </source>
</evidence>
<dbReference type="InterPro" id="IPR011009">
    <property type="entry name" value="Kinase-like_dom_sf"/>
</dbReference>
<dbReference type="GO" id="GO:0004674">
    <property type="term" value="F:protein serine/threonine kinase activity"/>
    <property type="evidence" value="ECO:0007669"/>
    <property type="project" value="UniProtKB-KW"/>
</dbReference>
<keyword evidence="4 7" id="KW-0547">Nucleotide-binding</keyword>
<evidence type="ECO:0000259" key="8">
    <source>
        <dbReference type="PROSITE" id="PS50011"/>
    </source>
</evidence>
<keyword evidence="10" id="KW-1185">Reference proteome</keyword>
<accession>A0A673IEK6</accession>
<evidence type="ECO:0000256" key="5">
    <source>
        <dbReference type="ARBA" id="ARBA00022777"/>
    </source>
</evidence>
<evidence type="ECO:0000256" key="4">
    <source>
        <dbReference type="ARBA" id="ARBA00022741"/>
    </source>
</evidence>
<evidence type="ECO:0000256" key="2">
    <source>
        <dbReference type="ARBA" id="ARBA00022527"/>
    </source>
</evidence>
<dbReference type="InterPro" id="IPR000719">
    <property type="entry name" value="Prot_kinase_dom"/>
</dbReference>
<dbReference type="Proteomes" id="UP000472270">
    <property type="component" value="Unassembled WGS sequence"/>
</dbReference>
<dbReference type="FunFam" id="1.10.510.10:FF:000202">
    <property type="entry name" value="Dual specificity testis-specific protein kinase 2"/>
    <property type="match status" value="1"/>
</dbReference>
<dbReference type="PROSITE" id="PS50011">
    <property type="entry name" value="PROTEIN_KINASE_DOM"/>
    <property type="match status" value="1"/>
</dbReference>
<evidence type="ECO:0000256" key="3">
    <source>
        <dbReference type="ARBA" id="ARBA00022679"/>
    </source>
</evidence>
<dbReference type="Gene3D" id="3.30.200.20">
    <property type="entry name" value="Phosphorylase Kinase, domain 1"/>
    <property type="match status" value="1"/>
</dbReference>
<dbReference type="PRINTS" id="PR00109">
    <property type="entry name" value="TYRKINASE"/>
</dbReference>
<protein>
    <submittedName>
        <fullName evidence="9">Zgc:113162</fullName>
    </submittedName>
</protein>
<dbReference type="PANTHER" id="PTHR46485:SF2">
    <property type="entry name" value="PROTEIN KINASE DOMAIN-CONTAINING PROTEIN"/>
    <property type="match status" value="1"/>
</dbReference>